<dbReference type="OrthoDB" id="9810907at2"/>
<reference evidence="2 3" key="1">
    <citation type="submission" date="2019-08" db="EMBL/GenBank/DDBJ databases">
        <title>Deep-cultivation of Planctomycetes and their phenomic and genomic characterization uncovers novel biology.</title>
        <authorList>
            <person name="Wiegand S."/>
            <person name="Jogler M."/>
            <person name="Boedeker C."/>
            <person name="Pinto D."/>
            <person name="Vollmers J."/>
            <person name="Rivas-Marin E."/>
            <person name="Kohn T."/>
            <person name="Peeters S.H."/>
            <person name="Heuer A."/>
            <person name="Rast P."/>
            <person name="Oberbeckmann S."/>
            <person name="Bunk B."/>
            <person name="Jeske O."/>
            <person name="Meyerdierks A."/>
            <person name="Storesund J.E."/>
            <person name="Kallscheuer N."/>
            <person name="Luecker S."/>
            <person name="Lage O.M."/>
            <person name="Pohl T."/>
            <person name="Merkel B.J."/>
            <person name="Hornburger P."/>
            <person name="Mueller R.-W."/>
            <person name="Bruemmer F."/>
            <person name="Labrenz M."/>
            <person name="Spormann A.M."/>
            <person name="Op den Camp H."/>
            <person name="Overmann J."/>
            <person name="Amann R."/>
            <person name="Jetten M.S.M."/>
            <person name="Mascher T."/>
            <person name="Medema M.H."/>
            <person name="Devos D.P."/>
            <person name="Kaster A.-K."/>
            <person name="Ovreas L."/>
            <person name="Rohde M."/>
            <person name="Galperin M.Y."/>
            <person name="Jogler C."/>
        </authorList>
    </citation>
    <scope>NUCLEOTIDE SEQUENCE [LARGE SCALE GENOMIC DNA]</scope>
    <source>
        <strain evidence="2 3">UC8</strain>
    </source>
</reference>
<gene>
    <name evidence="2" type="ORF">UC8_41310</name>
</gene>
<accession>A0A5B9QW27</accession>
<dbReference type="InterPro" id="IPR007899">
    <property type="entry name" value="CHAD_dom"/>
</dbReference>
<dbReference type="KEGG" id="rul:UC8_41310"/>
<evidence type="ECO:0000313" key="2">
    <source>
        <dbReference type="EMBL" id="QEG42099.1"/>
    </source>
</evidence>
<sequence>MPYQIKRSESVQHAVRRIAREQLTKAIAEIDDSLLDRHKVIHQVRKRCKKLRGLIRLVRPALGKTYGRENDALRDAAGLLSDLRDASVQIEVYDQLLAQYASPAQREACKEIRQQLARRRERIEGGEIDRCLAEFRQRISAARARSSKWKLTASGFNALSGGLGKTHTRARSSLQAVLEDTTTITLHEWRKRIKYHGYHVRLLKGICPELLKPYGQVLDRLGEALGDDHNIAVLQDTIADMATHRSHQHEIEAFGKVLRRRRKKLQRAAIPRGQRVFAEPTTAFVKRLHKYWKL</sequence>
<dbReference type="PROSITE" id="PS51708">
    <property type="entry name" value="CHAD"/>
    <property type="match status" value="1"/>
</dbReference>
<organism evidence="2 3">
    <name type="scientific">Roseimaritima ulvae</name>
    <dbReference type="NCBI Taxonomy" id="980254"/>
    <lineage>
        <taxon>Bacteria</taxon>
        <taxon>Pseudomonadati</taxon>
        <taxon>Planctomycetota</taxon>
        <taxon>Planctomycetia</taxon>
        <taxon>Pirellulales</taxon>
        <taxon>Pirellulaceae</taxon>
        <taxon>Roseimaritima</taxon>
    </lineage>
</organism>
<evidence type="ECO:0000313" key="3">
    <source>
        <dbReference type="Proteomes" id="UP000325286"/>
    </source>
</evidence>
<dbReference type="PANTHER" id="PTHR39339">
    <property type="entry name" value="SLR1444 PROTEIN"/>
    <property type="match status" value="1"/>
</dbReference>
<name>A0A5B9QW27_9BACT</name>
<dbReference type="Proteomes" id="UP000325286">
    <property type="component" value="Chromosome"/>
</dbReference>
<feature type="domain" description="CHAD" evidence="1">
    <location>
        <begin position="8"/>
        <end position="293"/>
    </location>
</feature>
<evidence type="ECO:0000259" key="1">
    <source>
        <dbReference type="PROSITE" id="PS51708"/>
    </source>
</evidence>
<dbReference type="RefSeq" id="WP_068141606.1">
    <property type="nucleotide sequence ID" value="NZ_CP042914.1"/>
</dbReference>
<dbReference type="AlphaFoldDB" id="A0A5B9QW27"/>
<protein>
    <submittedName>
        <fullName evidence="2">CHAD domain protein</fullName>
    </submittedName>
</protein>
<keyword evidence="3" id="KW-1185">Reference proteome</keyword>
<dbReference type="SMART" id="SM00880">
    <property type="entry name" value="CHAD"/>
    <property type="match status" value="1"/>
</dbReference>
<dbReference type="EMBL" id="CP042914">
    <property type="protein sequence ID" value="QEG42099.1"/>
    <property type="molecule type" value="Genomic_DNA"/>
</dbReference>
<dbReference type="InterPro" id="IPR038186">
    <property type="entry name" value="CHAD_dom_sf"/>
</dbReference>
<dbReference type="Pfam" id="PF05235">
    <property type="entry name" value="CHAD"/>
    <property type="match status" value="1"/>
</dbReference>
<proteinExistence type="predicted"/>
<dbReference type="Gene3D" id="1.40.20.10">
    <property type="entry name" value="CHAD domain"/>
    <property type="match status" value="1"/>
</dbReference>
<dbReference type="PANTHER" id="PTHR39339:SF1">
    <property type="entry name" value="CHAD DOMAIN-CONTAINING PROTEIN"/>
    <property type="match status" value="1"/>
</dbReference>